<organism evidence="2 3">
    <name type="scientific">Rubellimicrobium mesophilum DSM 19309</name>
    <dbReference type="NCBI Taxonomy" id="442562"/>
    <lineage>
        <taxon>Bacteria</taxon>
        <taxon>Pseudomonadati</taxon>
        <taxon>Pseudomonadota</taxon>
        <taxon>Alphaproteobacteria</taxon>
        <taxon>Rhodobacterales</taxon>
        <taxon>Roseobacteraceae</taxon>
        <taxon>Rubellimicrobium</taxon>
    </lineage>
</organism>
<name>A0A017HLQ7_9RHOB</name>
<sequence>MAGVASWRPRRRVPGRRRKGGCGTSMIGCALIAAACGTGASDCPQAGRDICAKTCRSGGAGVTPQAPPSPGPTRAGPSTPWEAGRRPRSGPRGAAYFPE</sequence>
<dbReference type="HOGENOM" id="CLU_2318390_0_0_5"/>
<evidence type="ECO:0000313" key="2">
    <source>
        <dbReference type="EMBL" id="EYD75063.1"/>
    </source>
</evidence>
<accession>A0A017HLQ7</accession>
<feature type="region of interest" description="Disordered" evidence="1">
    <location>
        <begin position="1"/>
        <end position="23"/>
    </location>
</feature>
<gene>
    <name evidence="2" type="ORF">Rumeso_03391</name>
</gene>
<evidence type="ECO:0000256" key="1">
    <source>
        <dbReference type="SAM" id="MobiDB-lite"/>
    </source>
</evidence>
<feature type="compositionally biased region" description="Low complexity" evidence="1">
    <location>
        <begin position="90"/>
        <end position="99"/>
    </location>
</feature>
<dbReference type="EMBL" id="AOSK01000094">
    <property type="protein sequence ID" value="EYD75063.1"/>
    <property type="molecule type" value="Genomic_DNA"/>
</dbReference>
<protein>
    <submittedName>
        <fullName evidence="2">Uncharacterized protein</fullName>
    </submittedName>
</protein>
<comment type="caution">
    <text evidence="2">The sequence shown here is derived from an EMBL/GenBank/DDBJ whole genome shotgun (WGS) entry which is preliminary data.</text>
</comment>
<dbReference type="Proteomes" id="UP000019666">
    <property type="component" value="Unassembled WGS sequence"/>
</dbReference>
<reference evidence="2 3" key="1">
    <citation type="submission" date="2013-02" db="EMBL/GenBank/DDBJ databases">
        <authorList>
            <person name="Fiebig A."/>
            <person name="Goeker M."/>
            <person name="Klenk H.-P.P."/>
        </authorList>
    </citation>
    <scope>NUCLEOTIDE SEQUENCE [LARGE SCALE GENOMIC DNA]</scope>
    <source>
        <strain evidence="2 3">DSM 19309</strain>
    </source>
</reference>
<keyword evidence="3" id="KW-1185">Reference proteome</keyword>
<proteinExistence type="predicted"/>
<dbReference type="AlphaFoldDB" id="A0A017HLQ7"/>
<feature type="region of interest" description="Disordered" evidence="1">
    <location>
        <begin position="57"/>
        <end position="99"/>
    </location>
</feature>
<feature type="compositionally biased region" description="Basic residues" evidence="1">
    <location>
        <begin position="8"/>
        <end position="20"/>
    </location>
</feature>
<evidence type="ECO:0000313" key="3">
    <source>
        <dbReference type="Proteomes" id="UP000019666"/>
    </source>
</evidence>